<dbReference type="EMBL" id="CAID01000004">
    <property type="protein sequence ID" value="CAL51813.1"/>
    <property type="molecule type" value="Genomic_DNA"/>
</dbReference>
<evidence type="ECO:0000313" key="10">
    <source>
        <dbReference type="EMBL" id="CAL51813.1"/>
    </source>
</evidence>
<dbReference type="InterPro" id="IPR016192">
    <property type="entry name" value="APOBEC/CMP_deaminase_Zn-bd"/>
</dbReference>
<reference evidence="10 12" key="1">
    <citation type="journal article" date="2006" name="Proc. Natl. Acad. Sci. U.S.A.">
        <title>Genome analysis of the smallest free-living eukaryote Ostreococcus tauri unveils many unique features.</title>
        <authorList>
            <person name="Derelle E."/>
            <person name="Ferraz C."/>
            <person name="Rombauts S."/>
            <person name="Rouze P."/>
            <person name="Worden A.Z."/>
            <person name="Robbens S."/>
            <person name="Partensky F."/>
            <person name="Degroeve S."/>
            <person name="Echeynie S."/>
            <person name="Cooke R."/>
            <person name="Saeys Y."/>
            <person name="Wuyts J."/>
            <person name="Jabbari K."/>
            <person name="Bowler C."/>
            <person name="Panaud O."/>
            <person name="Piegu B."/>
            <person name="Ball S.G."/>
            <person name="Ral J.-P."/>
            <person name="Bouget F.-Y."/>
            <person name="Piganeau G."/>
            <person name="De Baets B."/>
            <person name="Picard A."/>
            <person name="Delseny M."/>
            <person name="Demaille J."/>
            <person name="Van de Peer Y."/>
            <person name="Moreau H."/>
        </authorList>
    </citation>
    <scope>NUCLEOTIDE SEQUENCE [LARGE SCALE GENOMIC DNA]</scope>
    <source>
        <strain evidence="10 12">OTTH0595</strain>
    </source>
</reference>
<dbReference type="UniPathway" id="UPA00275">
    <property type="reaction ID" value="UER00401"/>
</dbReference>
<evidence type="ECO:0000256" key="6">
    <source>
        <dbReference type="ARBA" id="ARBA00022833"/>
    </source>
</evidence>
<dbReference type="GO" id="GO:0008835">
    <property type="term" value="F:diaminohydroxyphosphoribosylaminopyrimidine deaminase activity"/>
    <property type="evidence" value="ECO:0007669"/>
    <property type="project" value="UniProtKB-EC"/>
</dbReference>
<dbReference type="EC" id="3.5.4.26" evidence="3"/>
<name>Q01AI5_OSTTA</name>
<dbReference type="InterPro" id="IPR016193">
    <property type="entry name" value="Cytidine_deaminase-like"/>
</dbReference>
<proteinExistence type="predicted"/>
<dbReference type="GeneID" id="9834276"/>
<dbReference type="SUPFAM" id="SSF53927">
    <property type="entry name" value="Cytidine deaminase-like"/>
    <property type="match status" value="1"/>
</dbReference>
<dbReference type="GO" id="GO:0008270">
    <property type="term" value="F:zinc ion binding"/>
    <property type="evidence" value="ECO:0007669"/>
    <property type="project" value="InterPro"/>
</dbReference>
<dbReference type="InterPro" id="IPR004794">
    <property type="entry name" value="Eubact_RibD"/>
</dbReference>
<evidence type="ECO:0000256" key="1">
    <source>
        <dbReference type="ARBA" id="ARBA00001947"/>
    </source>
</evidence>
<keyword evidence="5" id="KW-0378">Hydrolase</keyword>
<dbReference type="Proteomes" id="UP000009170">
    <property type="component" value="Unassembled WGS sequence"/>
</dbReference>
<dbReference type="OrthoDB" id="252265at2759"/>
<dbReference type="RefSeq" id="XP_003078933.1">
    <property type="nucleotide sequence ID" value="XM_003078885.1"/>
</dbReference>
<protein>
    <recommendedName>
        <fullName evidence="8">Riboflavin biosynthesis protein PYRD, chloroplastic</fullName>
        <ecNumber evidence="3">3.5.4.26</ecNumber>
    </recommendedName>
</protein>
<keyword evidence="6" id="KW-0862">Zinc</keyword>
<dbReference type="Pfam" id="PF00383">
    <property type="entry name" value="dCMP_cyt_deam_1"/>
    <property type="match status" value="1"/>
</dbReference>
<feature type="domain" description="CMP/dCMP-type deaminase" evidence="9">
    <location>
        <begin position="56"/>
        <end position="181"/>
    </location>
</feature>
<dbReference type="AlphaFoldDB" id="Q01AI5"/>
<keyword evidence="4" id="KW-0479">Metal-binding</keyword>
<dbReference type="PANTHER" id="PTHR11079:SF162">
    <property type="entry name" value="RIBOFLAVIN BIOSYNTHESIS PROTEIN PYRD, CHLOROPLASTIC"/>
    <property type="match status" value="1"/>
</dbReference>
<dbReference type="KEGG" id="ota:OT_ostta04g03980"/>
<dbReference type="PROSITE" id="PS51747">
    <property type="entry name" value="CYT_DCMP_DEAMINASES_2"/>
    <property type="match status" value="1"/>
</dbReference>
<evidence type="ECO:0000256" key="7">
    <source>
        <dbReference type="ARBA" id="ARBA00058389"/>
    </source>
</evidence>
<comment type="pathway">
    <text evidence="2">Cofactor biosynthesis; riboflavin biosynthesis; 5-amino-6-(D-ribitylamino)uracil from GTP: step 2/4.</text>
</comment>
<sequence length="207" mass="21891">MTRGVVSFTPRACARCDRASSASASGKRVDVPSSRRALRRFASASETKGALTTHDARDEEYMRQALEAAASRTAEEVHPNPLVGCVVVDPRADVVVGRGFHPRAGEPHAEVFALRAAGELARGATAYVTLEPCNHFGRTPPCARALVDAGVKRVVVGFVDPDPRVSGGGIQTLLDAGIDVAVGCEEARCREINADFIARQEAARAGK</sequence>
<dbReference type="Proteomes" id="UP000195557">
    <property type="component" value="Unassembled WGS sequence"/>
</dbReference>
<evidence type="ECO:0000256" key="4">
    <source>
        <dbReference type="ARBA" id="ARBA00022723"/>
    </source>
</evidence>
<accession>Q01AI5</accession>
<dbReference type="PANTHER" id="PTHR11079">
    <property type="entry name" value="CYTOSINE DEAMINASE FAMILY MEMBER"/>
    <property type="match status" value="1"/>
</dbReference>
<dbReference type="EMBL" id="KZ155771">
    <property type="protein sequence ID" value="OUS49583.1"/>
    <property type="molecule type" value="Genomic_DNA"/>
</dbReference>
<dbReference type="Gene3D" id="3.40.140.10">
    <property type="entry name" value="Cytidine Deaminase, domain 2"/>
    <property type="match status" value="1"/>
</dbReference>
<dbReference type="OMA" id="WHEQAGK"/>
<dbReference type="GO" id="GO:0009231">
    <property type="term" value="P:riboflavin biosynthetic process"/>
    <property type="evidence" value="ECO:0007669"/>
    <property type="project" value="UniProtKB-UniPathway"/>
</dbReference>
<dbReference type="CDD" id="cd01284">
    <property type="entry name" value="Riboflavin_deaminase-reductase"/>
    <property type="match status" value="1"/>
</dbReference>
<dbReference type="InterPro" id="IPR002125">
    <property type="entry name" value="CMP_dCMP_dom"/>
</dbReference>
<reference evidence="11" key="3">
    <citation type="submission" date="2017-04" db="EMBL/GenBank/DDBJ databases">
        <title>Population genomics of picophytoplankton unveils novel chromosome hypervariability.</title>
        <authorList>
            <consortium name="DOE Joint Genome Institute"/>
            <person name="Blanc-Mathieu R."/>
            <person name="Krasovec M."/>
            <person name="Hebrard M."/>
            <person name="Yau S."/>
            <person name="Desgranges E."/>
            <person name="Martin J."/>
            <person name="Schackwitz W."/>
            <person name="Kuo A."/>
            <person name="Salin G."/>
            <person name="Donnadieu C."/>
            <person name="Desdevises Y."/>
            <person name="Sanchez-Ferandin S."/>
            <person name="Moreau H."/>
            <person name="Rivals E."/>
            <person name="Grigoriev I.V."/>
            <person name="Grimsley N."/>
            <person name="Eyre-Walker A."/>
            <person name="Piganeau G."/>
        </authorList>
    </citation>
    <scope>NUCLEOTIDE SEQUENCE [LARGE SCALE GENOMIC DNA]</scope>
    <source>
        <strain evidence="11">RCC 1115</strain>
    </source>
</reference>
<dbReference type="InParanoid" id="Q01AI5"/>
<evidence type="ECO:0000256" key="2">
    <source>
        <dbReference type="ARBA" id="ARBA00004882"/>
    </source>
</evidence>
<organism evidence="10 12">
    <name type="scientific">Ostreococcus tauri</name>
    <name type="common">Marine green alga</name>
    <dbReference type="NCBI Taxonomy" id="70448"/>
    <lineage>
        <taxon>Eukaryota</taxon>
        <taxon>Viridiplantae</taxon>
        <taxon>Chlorophyta</taxon>
        <taxon>Mamiellophyceae</taxon>
        <taxon>Mamiellales</taxon>
        <taxon>Bathycoccaceae</taxon>
        <taxon>Ostreococcus</taxon>
    </lineage>
</organism>
<comment type="cofactor">
    <cofactor evidence="1">
        <name>Zn(2+)</name>
        <dbReference type="ChEBI" id="CHEBI:29105"/>
    </cofactor>
</comment>
<dbReference type="FunFam" id="3.40.140.10:FF:000025">
    <property type="entry name" value="Riboflavin biosynthesis protein RibD"/>
    <property type="match status" value="1"/>
</dbReference>
<dbReference type="STRING" id="70448.Q01AI5"/>
<gene>
    <name evidence="11" type="ORF">BE221DRAFT_196989</name>
    <name evidence="10" type="ORF">OT_ostta04g03980</name>
</gene>
<evidence type="ECO:0000256" key="5">
    <source>
        <dbReference type="ARBA" id="ARBA00022801"/>
    </source>
</evidence>
<evidence type="ECO:0000313" key="12">
    <source>
        <dbReference type="Proteomes" id="UP000009170"/>
    </source>
</evidence>
<keyword evidence="12" id="KW-1185">Reference proteome</keyword>
<evidence type="ECO:0000313" key="11">
    <source>
        <dbReference type="EMBL" id="OUS49583.1"/>
    </source>
</evidence>
<dbReference type="PROSITE" id="PS00903">
    <property type="entry name" value="CYT_DCMP_DEAMINASES_1"/>
    <property type="match status" value="1"/>
</dbReference>
<evidence type="ECO:0000256" key="8">
    <source>
        <dbReference type="ARBA" id="ARBA00070721"/>
    </source>
</evidence>
<comment type="function">
    <text evidence="7">Monofunctional pyrimidine deaminase involved in the riboflavin biosynthesis pathway. Also has a reductase domain that lacks catalytically essential substrate-binding residues.</text>
</comment>
<dbReference type="NCBIfam" id="TIGR00326">
    <property type="entry name" value="eubact_ribD"/>
    <property type="match status" value="1"/>
</dbReference>
<evidence type="ECO:0000259" key="9">
    <source>
        <dbReference type="PROSITE" id="PS51747"/>
    </source>
</evidence>
<evidence type="ECO:0000256" key="3">
    <source>
        <dbReference type="ARBA" id="ARBA00012766"/>
    </source>
</evidence>
<reference evidence="10" key="2">
    <citation type="journal article" date="2014" name="BMC Genomics">
        <title>An improved genome of the model marine alga Ostreococcus tauri unfolds by assessing Illumina de novo assemblies.</title>
        <authorList>
            <person name="Blanc-Mathieu R."/>
            <person name="Verhelst B."/>
            <person name="Derelle E."/>
            <person name="Rombauts S."/>
            <person name="Bouget F.Y."/>
            <person name="Carre I."/>
            <person name="Chateau A."/>
            <person name="Eyre-Walker A."/>
            <person name="Grimsley N."/>
            <person name="Moreau H."/>
            <person name="Piegu B."/>
            <person name="Rivals E."/>
            <person name="Schackwitz W."/>
            <person name="Van de Peer Y."/>
            <person name="Piganeau G."/>
        </authorList>
    </citation>
    <scope>NUCLEOTIDE SEQUENCE</scope>
    <source>
        <strain evidence="10">RCC4221</strain>
    </source>
</reference>
<accession>A0A454Y3T5</accession>
<accession>A0A1Y5IN75</accession>